<reference evidence="2" key="1">
    <citation type="submission" date="2016-10" db="EMBL/GenBank/DDBJ databases">
        <authorList>
            <person name="Varghese N."/>
            <person name="Submissions S."/>
        </authorList>
    </citation>
    <scope>NUCLEOTIDE SEQUENCE [LARGE SCALE GENOMIC DNA]</scope>
    <source>
        <strain evidence="2">CGMCC 1.10824</strain>
    </source>
</reference>
<dbReference type="STRING" id="1159017.SAMN02927930_00798"/>
<dbReference type="SUPFAM" id="SSF64182">
    <property type="entry name" value="DHH phosphoesterases"/>
    <property type="match status" value="1"/>
</dbReference>
<accession>A0A1G6BH87</accession>
<keyword evidence="2" id="KW-1185">Reference proteome</keyword>
<evidence type="ECO:0000313" key="2">
    <source>
        <dbReference type="Proteomes" id="UP000199626"/>
    </source>
</evidence>
<dbReference type="Proteomes" id="UP000199626">
    <property type="component" value="Unassembled WGS sequence"/>
</dbReference>
<evidence type="ECO:0008006" key="3">
    <source>
        <dbReference type="Google" id="ProtNLM"/>
    </source>
</evidence>
<sequence>MNIDVFNGDADGIFSLIQLRRYAPVATSQQQLITGVKRDHALLQTITDAQAKDAELWVLDLPFDKNSVALPRLLQQVRHIHYVDHHFTKSRFHHERLTTVFDFSPTVCTGLLVSAHLGYQQHVWALPAAFGDNLFDVAYRDCQALGLSTAQTEQLRELGMLVNYNSYGATVADLHMHPAQLYCQLMAYESPFAVVADNDREAPFLLLQQGYVNDREQARNAQNLEHHQTILAIRLPATAWARRINGSLANELAQEHPDQAILIATENMDGKTYSINLRAPQTNRVGAGSICERYPHGGGRAGAGGINHLPEHELDGLLRIVSDYYSKGSIGNNEKKPISKR</sequence>
<protein>
    <recommendedName>
        <fullName evidence="3">DHHA1 domain-containing protein</fullName>
    </recommendedName>
</protein>
<dbReference type="OrthoDB" id="5429547at2"/>
<organism evidence="1 2">
    <name type="scientific">Pseudidiomarina indica</name>
    <dbReference type="NCBI Taxonomy" id="1159017"/>
    <lineage>
        <taxon>Bacteria</taxon>
        <taxon>Pseudomonadati</taxon>
        <taxon>Pseudomonadota</taxon>
        <taxon>Gammaproteobacteria</taxon>
        <taxon>Alteromonadales</taxon>
        <taxon>Idiomarinaceae</taxon>
        <taxon>Pseudidiomarina</taxon>
    </lineage>
</organism>
<dbReference type="InterPro" id="IPR038763">
    <property type="entry name" value="DHH_sf"/>
</dbReference>
<evidence type="ECO:0000313" key="1">
    <source>
        <dbReference type="EMBL" id="SDB19934.1"/>
    </source>
</evidence>
<gene>
    <name evidence="1" type="ORF">SAMN02927930_00798</name>
</gene>
<dbReference type="RefSeq" id="WP_092591985.1">
    <property type="nucleotide sequence ID" value="NZ_FMXN01000003.1"/>
</dbReference>
<dbReference type="EMBL" id="FMXN01000003">
    <property type="protein sequence ID" value="SDB19934.1"/>
    <property type="molecule type" value="Genomic_DNA"/>
</dbReference>
<proteinExistence type="predicted"/>
<dbReference type="AlphaFoldDB" id="A0A1G6BH87"/>
<name>A0A1G6BH87_9GAMM</name>